<dbReference type="Pfam" id="PF18962">
    <property type="entry name" value="Por_Secre_tail"/>
    <property type="match status" value="1"/>
</dbReference>
<reference evidence="5 6" key="1">
    <citation type="submission" date="2023-11" db="EMBL/GenBank/DDBJ databases">
        <title>First isolation, identification, and characterization of non-pathogenic Epilithonimonas ginsengisoli isolated from diseased farmed rainbow trout (Oncorhynchus mykiss) in Chile.</title>
        <authorList>
            <person name="Miranda C.D."/>
            <person name="Irgang R."/>
            <person name="Concha C."/>
            <person name="Rojas R."/>
            <person name="Avendano R."/>
        </authorList>
    </citation>
    <scope>NUCLEOTIDE SEQUENCE [LARGE SCALE GENOMIC DNA]</scope>
    <source>
        <strain evidence="5 6">FP99</strain>
    </source>
</reference>
<evidence type="ECO:0000313" key="5">
    <source>
        <dbReference type="EMBL" id="MDW8549245.1"/>
    </source>
</evidence>
<dbReference type="InterPro" id="IPR013320">
    <property type="entry name" value="ConA-like_dom_sf"/>
</dbReference>
<dbReference type="RefSeq" id="WP_063968306.1">
    <property type="nucleotide sequence ID" value="NZ_JAMXLT020000016.1"/>
</dbReference>
<feature type="signal peptide" evidence="2">
    <location>
        <begin position="1"/>
        <end position="20"/>
    </location>
</feature>
<evidence type="ECO:0000259" key="4">
    <source>
        <dbReference type="Pfam" id="PF18962"/>
    </source>
</evidence>
<dbReference type="NCBIfam" id="NF038128">
    <property type="entry name" value="choice_anch_J"/>
    <property type="match status" value="1"/>
</dbReference>
<dbReference type="SUPFAM" id="SSF49899">
    <property type="entry name" value="Concanavalin A-like lectins/glucanases"/>
    <property type="match status" value="1"/>
</dbReference>
<proteinExistence type="predicted"/>
<protein>
    <submittedName>
        <fullName evidence="5">Choice-of-anchor J domain-containing protein</fullName>
    </submittedName>
</protein>
<keyword evidence="6" id="KW-1185">Reference proteome</keyword>
<sequence length="261" mass="28073">MKKLLLSALLATSAIFNAQAFSEGFDTTAPGWTVLNGGDTTTWGLWSSYTFTPRTGAGMAGIQYQDVNTTLGAHDDYLISPAFTVTANVSDRLRFFARNRSATFAETFSVRVFEATPTAGGYTGTLGTALNPSATAWSEYTYDLSAYVGKQIYIAFHSQTNDQWFLGIDDVSVTNAATLAVSDTNKDKSTVSVFPNPFTDVLKISDVKGVKSVSINDISGREVKSLAPSAELNLSSLKAGLYIVNLKMEDGSVKTFKAIKK</sequence>
<dbReference type="NCBIfam" id="TIGR04183">
    <property type="entry name" value="Por_Secre_tail"/>
    <property type="match status" value="1"/>
</dbReference>
<dbReference type="InterPro" id="IPR026444">
    <property type="entry name" value="Secre_tail"/>
</dbReference>
<name>A0ABU4JHT7_9FLAO</name>
<dbReference type="Gene3D" id="2.60.120.200">
    <property type="match status" value="1"/>
</dbReference>
<accession>A0ABU4JHT7</accession>
<dbReference type="EMBL" id="JAMXLT020000016">
    <property type="protein sequence ID" value="MDW8549245.1"/>
    <property type="molecule type" value="Genomic_DNA"/>
</dbReference>
<organism evidence="5 6">
    <name type="scientific">Epilithonimonas ginsengisoli</name>
    <dbReference type="NCBI Taxonomy" id="1245592"/>
    <lineage>
        <taxon>Bacteria</taxon>
        <taxon>Pseudomonadati</taxon>
        <taxon>Bacteroidota</taxon>
        <taxon>Flavobacteriia</taxon>
        <taxon>Flavobacteriales</taxon>
        <taxon>Weeksellaceae</taxon>
        <taxon>Chryseobacterium group</taxon>
        <taxon>Epilithonimonas</taxon>
    </lineage>
</organism>
<feature type="chain" id="PRO_5046983746" evidence="2">
    <location>
        <begin position="21"/>
        <end position="261"/>
    </location>
</feature>
<dbReference type="Pfam" id="PF07675">
    <property type="entry name" value="Cleaved_Adhesin"/>
    <property type="match status" value="1"/>
</dbReference>
<evidence type="ECO:0000256" key="2">
    <source>
        <dbReference type="SAM" id="SignalP"/>
    </source>
</evidence>
<evidence type="ECO:0000259" key="3">
    <source>
        <dbReference type="Pfam" id="PF07675"/>
    </source>
</evidence>
<evidence type="ECO:0000313" key="6">
    <source>
        <dbReference type="Proteomes" id="UP001204439"/>
    </source>
</evidence>
<comment type="caution">
    <text evidence="5">The sequence shown here is derived from an EMBL/GenBank/DDBJ whole genome shotgun (WGS) entry which is preliminary data.</text>
</comment>
<dbReference type="InterPro" id="IPR011628">
    <property type="entry name" value="Cleaved_adhesin"/>
</dbReference>
<gene>
    <name evidence="5" type="ORF">NG800_010005</name>
</gene>
<feature type="domain" description="Secretion system C-terminal sorting" evidence="4">
    <location>
        <begin position="193"/>
        <end position="253"/>
    </location>
</feature>
<feature type="domain" description="Cleaved adhesin" evidence="3">
    <location>
        <begin position="22"/>
        <end position="173"/>
    </location>
</feature>
<evidence type="ECO:0000256" key="1">
    <source>
        <dbReference type="ARBA" id="ARBA00022729"/>
    </source>
</evidence>
<dbReference type="Proteomes" id="UP001204439">
    <property type="component" value="Unassembled WGS sequence"/>
</dbReference>
<keyword evidence="1 2" id="KW-0732">Signal</keyword>